<dbReference type="EMBL" id="MKCT01000017">
    <property type="protein sequence ID" value="OHX20248.1"/>
    <property type="molecule type" value="Genomic_DNA"/>
</dbReference>
<sequence>MHTIKPRNPLACAAILKKGGAHAQSRSGQRRAQKQALWAELEQDWDLEPNHRQSHHATAAEQDAGEAFLTRQAAKETGHHPMACFFWAHAARQFSTVPLHNGTCRAGKMTDCLIDGISP</sequence>
<comment type="caution">
    <text evidence="2">The sequence shown here is derived from an EMBL/GenBank/DDBJ whole genome shotgun (WGS) entry which is preliminary data.</text>
</comment>
<reference evidence="2 3" key="1">
    <citation type="submission" date="2016-09" db="EMBL/GenBank/DDBJ databases">
        <title>Chromobacterium muskegensis sp. nov., an insecticidal bacterium isolated from Sphagnum bogs.</title>
        <authorList>
            <person name="Sparks M.E."/>
            <person name="Blackburn M.B."/>
            <person name="Gundersen-Rindal D.E."/>
            <person name="Mitchell A."/>
            <person name="Farrar R."/>
            <person name="Kuhar D."/>
        </authorList>
    </citation>
    <scope>NUCLEOTIDE SEQUENCE [LARGE SCALE GENOMIC DNA]</scope>
    <source>
        <strain evidence="2 3">14B-1</strain>
    </source>
</reference>
<gene>
    <name evidence="2" type="ORF">BI344_07050</name>
</gene>
<feature type="region of interest" description="Disordered" evidence="1">
    <location>
        <begin position="48"/>
        <end position="73"/>
    </location>
</feature>
<dbReference type="Proteomes" id="UP000180280">
    <property type="component" value="Unassembled WGS sequence"/>
</dbReference>
<evidence type="ECO:0000313" key="2">
    <source>
        <dbReference type="EMBL" id="OHX20248.1"/>
    </source>
</evidence>
<dbReference type="RefSeq" id="WP_071112672.1">
    <property type="nucleotide sequence ID" value="NZ_MKCT01000017.1"/>
</dbReference>
<keyword evidence="3" id="KW-1185">Reference proteome</keyword>
<name>A0ABX3CDL1_9NEIS</name>
<evidence type="ECO:0000256" key="1">
    <source>
        <dbReference type="SAM" id="MobiDB-lite"/>
    </source>
</evidence>
<accession>A0ABX3CDL1</accession>
<evidence type="ECO:0000313" key="3">
    <source>
        <dbReference type="Proteomes" id="UP000180280"/>
    </source>
</evidence>
<protein>
    <submittedName>
        <fullName evidence="2">Uncharacterized protein</fullName>
    </submittedName>
</protein>
<proteinExistence type="predicted"/>
<organism evidence="2 3">
    <name type="scientific">Chromobacterium sphagni</name>
    <dbReference type="NCBI Taxonomy" id="1903179"/>
    <lineage>
        <taxon>Bacteria</taxon>
        <taxon>Pseudomonadati</taxon>
        <taxon>Pseudomonadota</taxon>
        <taxon>Betaproteobacteria</taxon>
        <taxon>Neisseriales</taxon>
        <taxon>Chromobacteriaceae</taxon>
        <taxon>Chromobacterium</taxon>
    </lineage>
</organism>